<keyword evidence="3" id="KW-1185">Reference proteome</keyword>
<evidence type="ECO:0000256" key="1">
    <source>
        <dbReference type="SAM" id="Phobius"/>
    </source>
</evidence>
<keyword evidence="1" id="KW-1133">Transmembrane helix</keyword>
<keyword evidence="1" id="KW-0472">Membrane</keyword>
<protein>
    <submittedName>
        <fullName evidence="2">Transmembrane protein 238 like</fullName>
    </submittedName>
</protein>
<dbReference type="GO" id="GO:0005789">
    <property type="term" value="C:endoplasmic reticulum membrane"/>
    <property type="evidence" value="ECO:0007669"/>
    <property type="project" value="Ensembl"/>
</dbReference>
<keyword evidence="1" id="KW-0812">Transmembrane</keyword>
<gene>
    <name evidence="2" type="primary">TMEM238L</name>
</gene>
<evidence type="ECO:0000313" key="3">
    <source>
        <dbReference type="Proteomes" id="UP000007648"/>
    </source>
</evidence>
<dbReference type="Proteomes" id="UP000007648">
    <property type="component" value="Unassembled WGS sequence"/>
</dbReference>
<reference evidence="2 3" key="1">
    <citation type="journal article" date="2011" name="Proc. Natl. Acad. Sci. U.S.A.">
        <title>Genetic diversity and population structure of the endangered marsupial Sarcophilus harrisii (Tasmanian devil).</title>
        <authorList>
            <person name="Miller W."/>
            <person name="Hayes V.M."/>
            <person name="Ratan A."/>
            <person name="Petersen D.C."/>
            <person name="Wittekindt N.E."/>
            <person name="Miller J."/>
            <person name="Walenz B."/>
            <person name="Knight J."/>
            <person name="Qi J."/>
            <person name="Zhao F."/>
            <person name="Wang Q."/>
            <person name="Bedoya-Reina O.C."/>
            <person name="Katiyar N."/>
            <person name="Tomsho L.P."/>
            <person name="Kasson L.M."/>
            <person name="Hardie R.A."/>
            <person name="Woodbridge P."/>
            <person name="Tindall E.A."/>
            <person name="Bertelsen M.F."/>
            <person name="Dixon D."/>
            <person name="Pyecroft S."/>
            <person name="Helgen K.M."/>
            <person name="Lesk A.M."/>
            <person name="Pringle T.H."/>
            <person name="Patterson N."/>
            <person name="Zhang Y."/>
            <person name="Kreiss A."/>
            <person name="Woods G.M."/>
            <person name="Jones M.E."/>
            <person name="Schuster S.C."/>
        </authorList>
    </citation>
    <scope>NUCLEOTIDE SEQUENCE [LARGE SCALE GENOMIC DNA]</scope>
</reference>
<dbReference type="InParanoid" id="A0A7N4PYZ4"/>
<dbReference type="PANTHER" id="PTHR28613:SF2">
    <property type="entry name" value="TRANSMEMBRANE PROTEIN 238-LIKE"/>
    <property type="match status" value="1"/>
</dbReference>
<dbReference type="AlphaFoldDB" id="A0A7N4PYZ4"/>
<name>A0A7N4PYZ4_SARHA</name>
<dbReference type="GO" id="GO:0070059">
    <property type="term" value="P:intrinsic apoptotic signaling pathway in response to endoplasmic reticulum stress"/>
    <property type="evidence" value="ECO:0007669"/>
    <property type="project" value="Ensembl"/>
</dbReference>
<dbReference type="Pfam" id="PF15125">
    <property type="entry name" value="TMEM238"/>
    <property type="match status" value="1"/>
</dbReference>
<feature type="transmembrane region" description="Helical" evidence="1">
    <location>
        <begin position="12"/>
        <end position="40"/>
    </location>
</feature>
<feature type="transmembrane region" description="Helical" evidence="1">
    <location>
        <begin position="46"/>
        <end position="68"/>
    </location>
</feature>
<organism evidence="2 3">
    <name type="scientific">Sarcophilus harrisii</name>
    <name type="common">Tasmanian devil</name>
    <name type="synonym">Sarcophilus laniarius</name>
    <dbReference type="NCBI Taxonomy" id="9305"/>
    <lineage>
        <taxon>Eukaryota</taxon>
        <taxon>Metazoa</taxon>
        <taxon>Chordata</taxon>
        <taxon>Craniata</taxon>
        <taxon>Vertebrata</taxon>
        <taxon>Euteleostomi</taxon>
        <taxon>Mammalia</taxon>
        <taxon>Metatheria</taxon>
        <taxon>Dasyuromorphia</taxon>
        <taxon>Dasyuridae</taxon>
        <taxon>Sarcophilus</taxon>
    </lineage>
</organism>
<sequence>MLLVGPWGRCSLGHCIPILLLAVLFDVAGLILLLWGILTYLNYWDFLIYTGSLLLAFSLVFWTFWYSLSLEVFPEKLDLV</sequence>
<proteinExistence type="predicted"/>
<accession>A0A7N4PYZ4</accession>
<evidence type="ECO:0000313" key="2">
    <source>
        <dbReference type="Ensembl" id="ENSSHAP00000044357.1"/>
    </source>
</evidence>
<dbReference type="InterPro" id="IPR029365">
    <property type="entry name" value="TMEM238"/>
</dbReference>
<dbReference type="GeneTree" id="ENSGT00940000164189"/>
<dbReference type="FunCoup" id="A0A7N4PYZ4">
    <property type="interactions" value="14"/>
</dbReference>
<reference evidence="2" key="2">
    <citation type="submission" date="2025-08" db="UniProtKB">
        <authorList>
            <consortium name="Ensembl"/>
        </authorList>
    </citation>
    <scope>IDENTIFICATION</scope>
</reference>
<dbReference type="PANTHER" id="PTHR28613">
    <property type="entry name" value="SI:CH211-232M10.4-RELATED"/>
    <property type="match status" value="1"/>
</dbReference>
<reference evidence="2" key="3">
    <citation type="submission" date="2025-09" db="UniProtKB">
        <authorList>
            <consortium name="Ensembl"/>
        </authorList>
    </citation>
    <scope>IDENTIFICATION</scope>
</reference>
<dbReference type="Ensembl" id="ENSSHAT00000033130.1">
    <property type="protein sequence ID" value="ENSSHAP00000044357.1"/>
    <property type="gene ID" value="ENSSHAG00000021468.1"/>
</dbReference>